<comment type="caution">
    <text evidence="2">The sequence shown here is derived from an EMBL/GenBank/DDBJ whole genome shotgun (WGS) entry which is preliminary data.</text>
</comment>
<sequence>MSWFHCTNMANCKEVHNPSTPQLPTQSSNASTAITDDLPRTAMMPPANWPATSSDLMADYTAVFNQTPAQVWSEPSLGLALPHENFELPSAEVAGMPGFDFDQIVMPSEFSNLFGFDTNLPIAPDPIQDTTNSFMDSFPDFDFSWLTSTQSEQLPAPATLSPPTPLPGYDNSLPLLPPPPPDSPEQIVDLSVPSSSKSIPPRSRGRREPEVDVRNILPATSLRSRVPTARKRDAETGTGDEAPQSKKTRKT</sequence>
<feature type="region of interest" description="Disordered" evidence="1">
    <location>
        <begin position="152"/>
        <end position="251"/>
    </location>
</feature>
<accession>A0A8H6ZG64</accession>
<organism evidence="2 3">
    <name type="scientific">Mycena sanguinolenta</name>
    <dbReference type="NCBI Taxonomy" id="230812"/>
    <lineage>
        <taxon>Eukaryota</taxon>
        <taxon>Fungi</taxon>
        <taxon>Dikarya</taxon>
        <taxon>Basidiomycota</taxon>
        <taxon>Agaricomycotina</taxon>
        <taxon>Agaricomycetes</taxon>
        <taxon>Agaricomycetidae</taxon>
        <taxon>Agaricales</taxon>
        <taxon>Marasmiineae</taxon>
        <taxon>Mycenaceae</taxon>
        <taxon>Mycena</taxon>
    </lineage>
</organism>
<evidence type="ECO:0000256" key="1">
    <source>
        <dbReference type="SAM" id="MobiDB-lite"/>
    </source>
</evidence>
<dbReference type="EMBL" id="JACAZH010000001">
    <property type="protein sequence ID" value="KAF7376822.1"/>
    <property type="molecule type" value="Genomic_DNA"/>
</dbReference>
<keyword evidence="3" id="KW-1185">Reference proteome</keyword>
<reference evidence="2" key="1">
    <citation type="submission" date="2020-05" db="EMBL/GenBank/DDBJ databases">
        <title>Mycena genomes resolve the evolution of fungal bioluminescence.</title>
        <authorList>
            <person name="Tsai I.J."/>
        </authorList>
    </citation>
    <scope>NUCLEOTIDE SEQUENCE</scope>
    <source>
        <strain evidence="2">160909Yilan</strain>
    </source>
</reference>
<evidence type="ECO:0000313" key="3">
    <source>
        <dbReference type="Proteomes" id="UP000623467"/>
    </source>
</evidence>
<proteinExistence type="predicted"/>
<dbReference type="OrthoDB" id="3119796at2759"/>
<dbReference type="AlphaFoldDB" id="A0A8H6ZG64"/>
<protein>
    <submittedName>
        <fullName evidence="2">Uncharacterized protein</fullName>
    </submittedName>
</protein>
<evidence type="ECO:0000313" key="2">
    <source>
        <dbReference type="EMBL" id="KAF7376822.1"/>
    </source>
</evidence>
<dbReference type="Proteomes" id="UP000623467">
    <property type="component" value="Unassembled WGS sequence"/>
</dbReference>
<feature type="compositionally biased region" description="Low complexity" evidence="1">
    <location>
        <begin position="191"/>
        <end position="202"/>
    </location>
</feature>
<gene>
    <name evidence="2" type="ORF">MSAN_00099700</name>
</gene>
<name>A0A8H6ZG64_9AGAR</name>